<evidence type="ECO:0000313" key="1">
    <source>
        <dbReference type="EMBL" id="ELQ75635.1"/>
    </source>
</evidence>
<evidence type="ECO:0000313" key="2">
    <source>
        <dbReference type="Proteomes" id="UP000011185"/>
    </source>
</evidence>
<reference evidence="1 2" key="1">
    <citation type="journal article" date="2012" name="PLoS Pathog.">
        <title>The genome of the obligate intracellular parasite Trachipleistophora hominis: new insights into microsporidian genome dynamics and reductive evolution.</title>
        <authorList>
            <person name="Heinz E."/>
            <person name="Williams T.A."/>
            <person name="Nakjang S."/>
            <person name="Noel C.J."/>
            <person name="Swan D.C."/>
            <person name="Goldberg A.V."/>
            <person name="Harris S.R."/>
            <person name="Weinmaier T."/>
            <person name="Markert S."/>
            <person name="Becher D."/>
            <person name="Bernhardt J."/>
            <person name="Dagan T."/>
            <person name="Hacker C."/>
            <person name="Lucocq J.M."/>
            <person name="Schweder T."/>
            <person name="Rattei T."/>
            <person name="Hall N."/>
            <person name="Hirt R.P."/>
            <person name="Embley T.M."/>
        </authorList>
    </citation>
    <scope>NUCLEOTIDE SEQUENCE [LARGE SCALE GENOMIC DNA]</scope>
</reference>
<dbReference type="HOGENOM" id="CLU_850425_0_0_1"/>
<name>L7JWE2_TRAHO</name>
<dbReference type="Proteomes" id="UP000011185">
    <property type="component" value="Unassembled WGS sequence"/>
</dbReference>
<dbReference type="EMBL" id="JH993937">
    <property type="protein sequence ID" value="ELQ75635.1"/>
    <property type="molecule type" value="Genomic_DNA"/>
</dbReference>
<dbReference type="AlphaFoldDB" id="L7JWE2"/>
<gene>
    <name evidence="1" type="ORF">THOM_1406</name>
</gene>
<keyword evidence="2" id="KW-1185">Reference proteome</keyword>
<accession>L7JWE2</accession>
<dbReference type="OrthoDB" id="2192848at2759"/>
<dbReference type="VEuPathDB" id="MicrosporidiaDB:THOM_1406"/>
<organism evidence="1 2">
    <name type="scientific">Trachipleistophora hominis</name>
    <name type="common">Microsporidian parasite</name>
    <dbReference type="NCBI Taxonomy" id="72359"/>
    <lineage>
        <taxon>Eukaryota</taxon>
        <taxon>Fungi</taxon>
        <taxon>Fungi incertae sedis</taxon>
        <taxon>Microsporidia</taxon>
        <taxon>Pleistophoridae</taxon>
        <taxon>Trachipleistophora</taxon>
    </lineage>
</organism>
<sequence length="327" mass="38429">MKMKADEVEEEKQNLVVEKQVDNTIDFDKTIGDLMEKDLAEGIEGLRVIEVSLGIQDLKFADETEQNNELLMKKEKILKAKLGLYNKNIANASYNAYKSTLQDYIRVNELLSKDGNVIFYVKMLLKVKHDTIDLIRFLSTIKEARKIYQDQLFFSSVDAHNKKEILRVDGQQDSDAFYDSLDEEFKLAYLLRTQYDNAVTYFYDDQNANVQYNDKILKEFAVASFQKEDFKLTNDIIGRIAKREEELDDIIVVLEILGVRKPEILKDKFVMLEKNELMLKSTNRRMELMRAYFMCINWDFDECTKIIKDEMGIDCYEIVKERYCSID</sequence>
<dbReference type="OMA" id="MRAYFMC"/>
<dbReference type="InParanoid" id="L7JWE2"/>
<protein>
    <submittedName>
        <fullName evidence="1">Uncharacterized protein</fullName>
    </submittedName>
</protein>
<proteinExistence type="predicted"/>